<sequence>MRIFLIIVLSTFSFVCLYGQDNAVRFNEAYIKLNDNKVNIEIPEVQELTLIMMAITDHGLKDSNMVNHKNSYHQEVLSHFSKFKDHKAIKICDSLLQKSLIYYILISSNSYGFQFDGDSLIRTNVYTFPGKGVGTVEIHEDPIVLYRKEIEDFAKKSGFRKFYQSHKPYYQTIIDDYIKYAAIDKQKKWLESKFDYKINSYRVLTSGLIGGINATHTFEDNNFKEMLLYLPVIKHQADIDQDFNRALNSRVIFTEIDHNYVGPLSSTFKNHIDTIFDRRSIWVDSTNKSTNHYPNPIKVFDEYLTWGLFILYIMDTEPKNQILLSKVRENIDDRMKLKGFPKSKEFNEELVRLYNQNDFPKIRNIYTDLLKWSSKQ</sequence>
<dbReference type="EMBL" id="JAYLLN010000018">
    <property type="protein sequence ID" value="MEI5984973.1"/>
    <property type="molecule type" value="Genomic_DNA"/>
</dbReference>
<proteinExistence type="predicted"/>
<dbReference type="Proteomes" id="UP001363035">
    <property type="component" value="Unassembled WGS sequence"/>
</dbReference>
<protein>
    <submittedName>
        <fullName evidence="1">DUF4932 domain-containing protein</fullName>
    </submittedName>
</protein>
<name>A0ABU8I5R8_9SPHI</name>
<accession>A0ABU8I5R8</accession>
<keyword evidence="2" id="KW-1185">Reference proteome</keyword>
<evidence type="ECO:0000313" key="1">
    <source>
        <dbReference type="EMBL" id="MEI5984973.1"/>
    </source>
</evidence>
<comment type="caution">
    <text evidence="1">The sequence shown here is derived from an EMBL/GenBank/DDBJ whole genome shotgun (WGS) entry which is preliminary data.</text>
</comment>
<organism evidence="1 2">
    <name type="scientific">Sphingobacterium tenebrionis</name>
    <dbReference type="NCBI Taxonomy" id="3111775"/>
    <lineage>
        <taxon>Bacteria</taxon>
        <taxon>Pseudomonadati</taxon>
        <taxon>Bacteroidota</taxon>
        <taxon>Sphingobacteriia</taxon>
        <taxon>Sphingobacteriales</taxon>
        <taxon>Sphingobacteriaceae</taxon>
        <taxon>Sphingobacterium</taxon>
    </lineage>
</organism>
<evidence type="ECO:0000313" key="2">
    <source>
        <dbReference type="Proteomes" id="UP001363035"/>
    </source>
</evidence>
<dbReference type="RefSeq" id="WP_134776706.1">
    <property type="nucleotide sequence ID" value="NZ_JAYLLN010000018.1"/>
</dbReference>
<reference evidence="1 2" key="1">
    <citation type="submission" date="2024-01" db="EMBL/GenBank/DDBJ databases">
        <title>Sphingobacterium tenebrionis sp. nov., a novel endophyte isolated from tenebrio molitor intestines.</title>
        <authorList>
            <person name="Zhang C."/>
        </authorList>
    </citation>
    <scope>NUCLEOTIDE SEQUENCE [LARGE SCALE GENOMIC DNA]</scope>
    <source>
        <strain evidence="1 2">PU5-4</strain>
    </source>
</reference>
<gene>
    <name evidence="1" type="ORF">VJ786_08660</name>
</gene>